<evidence type="ECO:0000313" key="2">
    <source>
        <dbReference type="Proteomes" id="UP001564657"/>
    </source>
</evidence>
<protein>
    <submittedName>
        <fullName evidence="1">Protein kinase</fullName>
    </submittedName>
</protein>
<sequence length="184" mass="22005">MRNECIHRRRIPMDLKHCKYLGEGHSGQVYLMPDGRVLKIFNNSQSCRDEFYILKAVEKSGYFPKAYELGRHYIIREYVGGMNVGDYLKKYGLKREFVIRLADLIDNMKMMGFKKLEVRFPHLFVQEDGSLMVIDPRKSYEENIPYPKSFLRALKKMELLEQFMEILDKERPDMDWGEYIKTKK</sequence>
<keyword evidence="1" id="KW-0808">Transferase</keyword>
<accession>A0ABV4BPJ0</accession>
<keyword evidence="1" id="KW-0418">Kinase</keyword>
<evidence type="ECO:0000313" key="1">
    <source>
        <dbReference type="EMBL" id="MEY8000423.1"/>
    </source>
</evidence>
<name>A0ABV4BPJ0_9CLOT</name>
<reference evidence="1 2" key="1">
    <citation type="submission" date="2024-08" db="EMBL/GenBank/DDBJ databases">
        <title>Clostridium lapicellarii sp. nov., and Clostridium renhuaiense sp. nov., two species isolated from the mud in a fermentation cellar used for producing sauce-flavour Chinese liquors.</title>
        <authorList>
            <person name="Yang F."/>
            <person name="Wang H."/>
            <person name="Chen L.Q."/>
            <person name="Zhou N."/>
            <person name="Lu J.J."/>
            <person name="Pu X.X."/>
            <person name="Wan B."/>
            <person name="Wang L."/>
            <person name="Liu S.J."/>
        </authorList>
    </citation>
    <scope>NUCLEOTIDE SEQUENCE [LARGE SCALE GENOMIC DNA]</scope>
    <source>
        <strain evidence="1 2">MT-5</strain>
    </source>
</reference>
<dbReference type="GO" id="GO:0016301">
    <property type="term" value="F:kinase activity"/>
    <property type="evidence" value="ECO:0007669"/>
    <property type="project" value="UniProtKB-KW"/>
</dbReference>
<dbReference type="Proteomes" id="UP001564657">
    <property type="component" value="Unassembled WGS sequence"/>
</dbReference>
<dbReference type="SUPFAM" id="SSF56112">
    <property type="entry name" value="Protein kinase-like (PK-like)"/>
    <property type="match status" value="1"/>
</dbReference>
<proteinExistence type="predicted"/>
<gene>
    <name evidence="1" type="ORF">AB8U03_09495</name>
</gene>
<dbReference type="InterPro" id="IPR011009">
    <property type="entry name" value="Kinase-like_dom_sf"/>
</dbReference>
<dbReference type="EMBL" id="JBGEWD010000008">
    <property type="protein sequence ID" value="MEY8000423.1"/>
    <property type="molecule type" value="Genomic_DNA"/>
</dbReference>
<dbReference type="RefSeq" id="WP_369704318.1">
    <property type="nucleotide sequence ID" value="NZ_JBGEWD010000008.1"/>
</dbReference>
<organism evidence="1 2">
    <name type="scientific">Clostridium moutaii</name>
    <dbReference type="NCBI Taxonomy" id="3240932"/>
    <lineage>
        <taxon>Bacteria</taxon>
        <taxon>Bacillati</taxon>
        <taxon>Bacillota</taxon>
        <taxon>Clostridia</taxon>
        <taxon>Eubacteriales</taxon>
        <taxon>Clostridiaceae</taxon>
        <taxon>Clostridium</taxon>
    </lineage>
</organism>
<comment type="caution">
    <text evidence="1">The sequence shown here is derived from an EMBL/GenBank/DDBJ whole genome shotgun (WGS) entry which is preliminary data.</text>
</comment>
<keyword evidence="2" id="KW-1185">Reference proteome</keyword>